<dbReference type="VEuPathDB" id="FungiDB:AN8624"/>
<keyword evidence="2" id="KW-0732">Signal</keyword>
<dbReference type="OrthoDB" id="10666573at2759"/>
<evidence type="ECO:0000256" key="1">
    <source>
        <dbReference type="SAM" id="MobiDB-lite"/>
    </source>
</evidence>
<dbReference type="GeneID" id="2868525"/>
<reference evidence="4" key="1">
    <citation type="journal article" date="2005" name="Nature">
        <title>Sequencing of Aspergillus nidulans and comparative analysis with A. fumigatus and A. oryzae.</title>
        <authorList>
            <person name="Galagan J.E."/>
            <person name="Calvo S.E."/>
            <person name="Cuomo C."/>
            <person name="Ma L.J."/>
            <person name="Wortman J.R."/>
            <person name="Batzoglou S."/>
            <person name="Lee S.I."/>
            <person name="Basturkmen M."/>
            <person name="Spevak C.C."/>
            <person name="Clutterbuck J."/>
            <person name="Kapitonov V."/>
            <person name="Jurka J."/>
            <person name="Scazzocchio C."/>
            <person name="Farman M."/>
            <person name="Butler J."/>
            <person name="Purcell S."/>
            <person name="Harris S."/>
            <person name="Braus G.H."/>
            <person name="Draht O."/>
            <person name="Busch S."/>
            <person name="D'Enfert C."/>
            <person name="Bouchier C."/>
            <person name="Goldman G.H."/>
            <person name="Bell-Pedersen D."/>
            <person name="Griffiths-Jones S."/>
            <person name="Doonan J.H."/>
            <person name="Yu J."/>
            <person name="Vienken K."/>
            <person name="Pain A."/>
            <person name="Freitag M."/>
            <person name="Selker E.U."/>
            <person name="Archer D.B."/>
            <person name="Penalva M.A."/>
            <person name="Oakley B.R."/>
            <person name="Momany M."/>
            <person name="Tanaka T."/>
            <person name="Kumagai T."/>
            <person name="Asai K."/>
            <person name="Machida M."/>
            <person name="Nierman W.C."/>
            <person name="Denning D.W."/>
            <person name="Caddick M."/>
            <person name="Hynes M."/>
            <person name="Paoletti M."/>
            <person name="Fischer R."/>
            <person name="Miller B."/>
            <person name="Dyer P."/>
            <person name="Sachs M.S."/>
            <person name="Osmani S.A."/>
            <person name="Birren B.W."/>
        </authorList>
    </citation>
    <scope>NUCLEOTIDE SEQUENCE [LARGE SCALE GENOMIC DNA]</scope>
    <source>
        <strain evidence="4">FGSC A4 / ATCC 38163 / CBS 112.46 / NRRL 194 / M139</strain>
    </source>
</reference>
<dbReference type="AlphaFoldDB" id="Q5ASV6"/>
<gene>
    <name evidence="3" type="ORF">ANIA_08624</name>
</gene>
<proteinExistence type="predicted"/>
<protein>
    <submittedName>
        <fullName evidence="3">Uncharacterized protein</fullName>
    </submittedName>
</protein>
<feature type="chain" id="PRO_5010328441" evidence="2">
    <location>
        <begin position="21"/>
        <end position="210"/>
    </location>
</feature>
<dbReference type="InParanoid" id="Q5ASV6"/>
<dbReference type="RefSeq" id="XP_681893.1">
    <property type="nucleotide sequence ID" value="XM_676801.1"/>
</dbReference>
<feature type="compositionally biased region" description="Low complexity" evidence="1">
    <location>
        <begin position="146"/>
        <end position="168"/>
    </location>
</feature>
<accession>C8VAE5</accession>
<evidence type="ECO:0000313" key="3">
    <source>
        <dbReference type="EMBL" id="CBF78307.1"/>
    </source>
</evidence>
<dbReference type="EMBL" id="BN001303">
    <property type="protein sequence ID" value="CBF78307.1"/>
    <property type="molecule type" value="Genomic_DNA"/>
</dbReference>
<reference evidence="4" key="2">
    <citation type="journal article" date="2009" name="Fungal Genet. Biol.">
        <title>The 2008 update of the Aspergillus nidulans genome annotation: a community effort.</title>
        <authorList>
            <person name="Wortman J.R."/>
            <person name="Gilsenan J.M."/>
            <person name="Joardar V."/>
            <person name="Deegan J."/>
            <person name="Clutterbuck J."/>
            <person name="Andersen M.R."/>
            <person name="Archer D."/>
            <person name="Bencina M."/>
            <person name="Braus G."/>
            <person name="Coutinho P."/>
            <person name="von Dohren H."/>
            <person name="Doonan J."/>
            <person name="Driessen A.J."/>
            <person name="Durek P."/>
            <person name="Espeso E."/>
            <person name="Fekete E."/>
            <person name="Flipphi M."/>
            <person name="Estrada C.G."/>
            <person name="Geysens S."/>
            <person name="Goldman G."/>
            <person name="de Groot P.W."/>
            <person name="Hansen K."/>
            <person name="Harris S.D."/>
            <person name="Heinekamp T."/>
            <person name="Helmstaedt K."/>
            <person name="Henrissat B."/>
            <person name="Hofmann G."/>
            <person name="Homan T."/>
            <person name="Horio T."/>
            <person name="Horiuchi H."/>
            <person name="James S."/>
            <person name="Jones M."/>
            <person name="Karaffa L."/>
            <person name="Karanyi Z."/>
            <person name="Kato M."/>
            <person name="Keller N."/>
            <person name="Kelly D.E."/>
            <person name="Kiel J.A."/>
            <person name="Kim J.M."/>
            <person name="van der Klei I.J."/>
            <person name="Klis F.M."/>
            <person name="Kovalchuk A."/>
            <person name="Krasevec N."/>
            <person name="Kubicek C.P."/>
            <person name="Liu B."/>
            <person name="Maccabe A."/>
            <person name="Meyer V."/>
            <person name="Mirabito P."/>
            <person name="Miskei M."/>
            <person name="Mos M."/>
            <person name="Mullins J."/>
            <person name="Nelson D.R."/>
            <person name="Nielsen J."/>
            <person name="Oakley B.R."/>
            <person name="Osmani S.A."/>
            <person name="Pakula T."/>
            <person name="Paszewski A."/>
            <person name="Paulsen I."/>
            <person name="Pilsyk S."/>
            <person name="Pocsi I."/>
            <person name="Punt P.J."/>
            <person name="Ram A.F."/>
            <person name="Ren Q."/>
            <person name="Robellet X."/>
            <person name="Robson G."/>
            <person name="Seiboth B."/>
            <person name="van Solingen P."/>
            <person name="Specht T."/>
            <person name="Sun J."/>
            <person name="Taheri-Talesh N."/>
            <person name="Takeshita N."/>
            <person name="Ussery D."/>
            <person name="vanKuyk P.A."/>
            <person name="Visser H."/>
            <person name="van de Vondervoort P.J."/>
            <person name="de Vries R.P."/>
            <person name="Walton J."/>
            <person name="Xiang X."/>
            <person name="Xiong Y."/>
            <person name="Zeng A.P."/>
            <person name="Brandt B.W."/>
            <person name="Cornell M.J."/>
            <person name="van den Hondel C.A."/>
            <person name="Visser J."/>
            <person name="Oliver S.G."/>
            <person name="Turner G."/>
        </authorList>
    </citation>
    <scope>GENOME REANNOTATION</scope>
    <source>
        <strain evidence="4">FGSC A4 / ATCC 38163 / CBS 112.46 / NRRL 194 / M139</strain>
    </source>
</reference>
<feature type="region of interest" description="Disordered" evidence="1">
    <location>
        <begin position="83"/>
        <end position="103"/>
    </location>
</feature>
<evidence type="ECO:0000313" key="4">
    <source>
        <dbReference type="Proteomes" id="UP000000560"/>
    </source>
</evidence>
<sequence>MHLIPVGLLALTAQMGLVLCRPMGDGASESGKVTPEWTFSMPNTYEHSADLRRDRNHDAAMMGPSTHENEKVSDWSLETGMVDTAPTQPNTDAARMISPDGNMKEKAPDWTLGMGADMDSEQTDANSKIMDSKNLNANVKRQTVVPIPSSSVPVSPSASPTASATTSPTPSPTVPSDYGSYGEYGNYGDYASYGDYDGAILNNKERQCNL</sequence>
<name>Q5ASV6_EMENI</name>
<dbReference type="Proteomes" id="UP000000560">
    <property type="component" value="Chromosome III"/>
</dbReference>
<keyword evidence="4" id="KW-1185">Reference proteome</keyword>
<feature type="region of interest" description="Disordered" evidence="1">
    <location>
        <begin position="146"/>
        <end position="181"/>
    </location>
</feature>
<accession>Q5ASV6</accession>
<dbReference type="KEGG" id="ani:ANIA_08624"/>
<organism evidence="3 4">
    <name type="scientific">Emericella nidulans (strain FGSC A4 / ATCC 38163 / CBS 112.46 / NRRL 194 / M139)</name>
    <name type="common">Aspergillus nidulans</name>
    <dbReference type="NCBI Taxonomy" id="227321"/>
    <lineage>
        <taxon>Eukaryota</taxon>
        <taxon>Fungi</taxon>
        <taxon>Dikarya</taxon>
        <taxon>Ascomycota</taxon>
        <taxon>Pezizomycotina</taxon>
        <taxon>Eurotiomycetes</taxon>
        <taxon>Eurotiomycetidae</taxon>
        <taxon>Eurotiales</taxon>
        <taxon>Aspergillaceae</taxon>
        <taxon>Aspergillus</taxon>
        <taxon>Aspergillus subgen. Nidulantes</taxon>
    </lineage>
</organism>
<feature type="signal peptide" evidence="2">
    <location>
        <begin position="1"/>
        <end position="20"/>
    </location>
</feature>
<evidence type="ECO:0000256" key="2">
    <source>
        <dbReference type="SAM" id="SignalP"/>
    </source>
</evidence>
<dbReference type="HOGENOM" id="CLU_1310099_0_0_1"/>